<dbReference type="InterPro" id="IPR007197">
    <property type="entry name" value="rSAM"/>
</dbReference>
<evidence type="ECO:0000256" key="12">
    <source>
        <dbReference type="ARBA" id="ARBA00048697"/>
    </source>
</evidence>
<evidence type="ECO:0000256" key="6">
    <source>
        <dbReference type="ARBA" id="ARBA00022741"/>
    </source>
</evidence>
<dbReference type="GO" id="GO:0051539">
    <property type="term" value="F:4 iron, 4 sulfur cluster binding"/>
    <property type="evidence" value="ECO:0007669"/>
    <property type="project" value="UniProtKB-KW"/>
</dbReference>
<keyword evidence="8" id="KW-0411">Iron-sulfur</keyword>
<dbReference type="SFLD" id="SFLDS00029">
    <property type="entry name" value="Radical_SAM"/>
    <property type="match status" value="1"/>
</dbReference>
<dbReference type="GO" id="GO:0061798">
    <property type="term" value="F:GTP 3',8'-cyclase activity"/>
    <property type="evidence" value="ECO:0007669"/>
    <property type="project" value="UniProtKB-EC"/>
</dbReference>
<dbReference type="GO" id="GO:0061799">
    <property type="term" value="F:cyclic pyranopterin monophosphate synthase activity"/>
    <property type="evidence" value="ECO:0007669"/>
    <property type="project" value="TreeGrafter"/>
</dbReference>
<dbReference type="AlphaFoldDB" id="A0A0B7GWX1"/>
<dbReference type="GO" id="GO:0006777">
    <property type="term" value="P:Mo-molybdopterin cofactor biosynthetic process"/>
    <property type="evidence" value="ECO:0007669"/>
    <property type="project" value="UniProtKB-KW"/>
</dbReference>
<dbReference type="EC" id="4.1.99.22" evidence="2"/>
<dbReference type="InterPro" id="IPR013785">
    <property type="entry name" value="Aldolase_TIM"/>
</dbReference>
<dbReference type="GeneID" id="57754101"/>
<feature type="domain" description="Radical SAM core" evidence="13">
    <location>
        <begin position="9"/>
        <end position="223"/>
    </location>
</feature>
<comment type="cofactor">
    <cofactor evidence="1">
        <name>[4Fe-4S] cluster</name>
        <dbReference type="ChEBI" id="CHEBI:49883"/>
    </cofactor>
</comment>
<reference evidence="16" key="2">
    <citation type="submission" date="2015-01" db="EMBL/GenBank/DDBJ databases">
        <authorList>
            <person name="Manzoor Shahid"/>
            <person name="Zubair Saima"/>
        </authorList>
    </citation>
    <scope>NUCLEOTIDE SEQUENCE [LARGE SCALE GENOMIC DNA]</scope>
    <source>
        <strain evidence="16">V1</strain>
    </source>
</reference>
<dbReference type="Gene3D" id="3.20.20.70">
    <property type="entry name" value="Aldolase class I"/>
    <property type="match status" value="1"/>
</dbReference>
<accession>A0A0B7GWX1</accession>
<keyword evidence="5" id="KW-0479">Metal-binding</keyword>
<evidence type="ECO:0000259" key="13">
    <source>
        <dbReference type="PROSITE" id="PS51918"/>
    </source>
</evidence>
<dbReference type="InterPro" id="IPR000385">
    <property type="entry name" value="MoaA_NifB_PqqE_Fe-S-bd_CS"/>
</dbReference>
<name>A0A0B7GWX1_TREPH</name>
<dbReference type="PROSITE" id="PS01305">
    <property type="entry name" value="MOAA_NIFB_PQQE"/>
    <property type="match status" value="1"/>
</dbReference>
<dbReference type="SFLD" id="SFLDG01383">
    <property type="entry name" value="cyclic_pyranopterin_phosphate"/>
    <property type="match status" value="1"/>
</dbReference>
<evidence type="ECO:0000256" key="9">
    <source>
        <dbReference type="ARBA" id="ARBA00023134"/>
    </source>
</evidence>
<dbReference type="UniPathway" id="UPA00344"/>
<reference evidence="14" key="1">
    <citation type="submission" date="2015-01" db="EMBL/GenBank/DDBJ databases">
        <authorList>
            <person name="Xiang T."/>
            <person name="Song Y."/>
            <person name="Huang L."/>
            <person name="Wang B."/>
            <person name="Wu P."/>
        </authorList>
    </citation>
    <scope>NUCLEOTIDE SEQUENCE [LARGE SCALE GENOMIC DNA]</scope>
    <source>
        <strain evidence="14">V1</strain>
    </source>
</reference>
<evidence type="ECO:0000256" key="2">
    <source>
        <dbReference type="ARBA" id="ARBA00012167"/>
    </source>
</evidence>
<dbReference type="CDD" id="cd01335">
    <property type="entry name" value="Radical_SAM"/>
    <property type="match status" value="1"/>
</dbReference>
<keyword evidence="16" id="KW-1185">Reference proteome</keyword>
<keyword evidence="10" id="KW-0501">Molybdenum cofactor biosynthesis</keyword>
<organism evidence="14 16">
    <name type="scientific">Treponema phagedenis</name>
    <dbReference type="NCBI Taxonomy" id="162"/>
    <lineage>
        <taxon>Bacteria</taxon>
        <taxon>Pseudomonadati</taxon>
        <taxon>Spirochaetota</taxon>
        <taxon>Spirochaetia</taxon>
        <taxon>Spirochaetales</taxon>
        <taxon>Treponemataceae</taxon>
        <taxon>Treponema</taxon>
    </lineage>
</organism>
<keyword evidence="4" id="KW-0949">S-adenosyl-L-methionine</keyword>
<evidence type="ECO:0000256" key="7">
    <source>
        <dbReference type="ARBA" id="ARBA00023004"/>
    </source>
</evidence>
<dbReference type="InterPro" id="IPR010505">
    <property type="entry name" value="MoaA_twitch"/>
</dbReference>
<dbReference type="EMBL" id="CP042817">
    <property type="protein sequence ID" value="QEJ98892.1"/>
    <property type="molecule type" value="Genomic_DNA"/>
</dbReference>
<dbReference type="SUPFAM" id="SSF102114">
    <property type="entry name" value="Radical SAM enzymes"/>
    <property type="match status" value="1"/>
</dbReference>
<evidence type="ECO:0000256" key="8">
    <source>
        <dbReference type="ARBA" id="ARBA00023014"/>
    </source>
</evidence>
<dbReference type="SMART" id="SM00729">
    <property type="entry name" value="Elp3"/>
    <property type="match status" value="1"/>
</dbReference>
<dbReference type="Pfam" id="PF04055">
    <property type="entry name" value="Radical_SAM"/>
    <property type="match status" value="1"/>
</dbReference>
<evidence type="ECO:0000256" key="1">
    <source>
        <dbReference type="ARBA" id="ARBA00001966"/>
    </source>
</evidence>
<dbReference type="GO" id="GO:0005525">
    <property type="term" value="F:GTP binding"/>
    <property type="evidence" value="ECO:0007669"/>
    <property type="project" value="UniProtKB-KW"/>
</dbReference>
<proteinExistence type="predicted"/>
<evidence type="ECO:0000256" key="11">
    <source>
        <dbReference type="ARBA" id="ARBA00023239"/>
    </source>
</evidence>
<dbReference type="Pfam" id="PF06463">
    <property type="entry name" value="Mob_synth_C"/>
    <property type="match status" value="1"/>
</dbReference>
<dbReference type="InterPro" id="IPR050105">
    <property type="entry name" value="MoCo_biosynth_MoaA/MoaC"/>
</dbReference>
<dbReference type="InterPro" id="IPR058240">
    <property type="entry name" value="rSAM_sf"/>
</dbReference>
<protein>
    <recommendedName>
        <fullName evidence="2">GTP 3',8-cyclase</fullName>
        <ecNumber evidence="2">4.1.99.22</ecNumber>
    </recommendedName>
</protein>
<comment type="catalytic activity">
    <reaction evidence="12">
        <text>GTP + AH2 + S-adenosyl-L-methionine = (8S)-3',8-cyclo-7,8-dihydroguanosine 5'-triphosphate + 5'-deoxyadenosine + L-methionine + A + H(+)</text>
        <dbReference type="Rhea" id="RHEA:49576"/>
        <dbReference type="ChEBI" id="CHEBI:13193"/>
        <dbReference type="ChEBI" id="CHEBI:15378"/>
        <dbReference type="ChEBI" id="CHEBI:17319"/>
        <dbReference type="ChEBI" id="CHEBI:17499"/>
        <dbReference type="ChEBI" id="CHEBI:37565"/>
        <dbReference type="ChEBI" id="CHEBI:57844"/>
        <dbReference type="ChEBI" id="CHEBI:59789"/>
        <dbReference type="ChEBI" id="CHEBI:131766"/>
        <dbReference type="EC" id="4.1.99.22"/>
    </reaction>
</comment>
<dbReference type="RefSeq" id="WP_024753177.1">
    <property type="nucleotide sequence ID" value="NZ_CDNC01000007.1"/>
</dbReference>
<dbReference type="InterPro" id="IPR013483">
    <property type="entry name" value="MoaA"/>
</dbReference>
<dbReference type="PANTHER" id="PTHR22960:SF0">
    <property type="entry name" value="MOLYBDENUM COFACTOR BIOSYNTHESIS PROTEIN 1"/>
    <property type="match status" value="1"/>
</dbReference>
<keyword evidence="11" id="KW-0456">Lyase</keyword>
<evidence type="ECO:0000256" key="5">
    <source>
        <dbReference type="ARBA" id="ARBA00022723"/>
    </source>
</evidence>
<sequence length="322" mass="37024">MSIIELKDSFNRKIDYIRVSLTKNCNLRCKYCMPECGVYKESLLKIKDYEKVLLALSEVGIKKIKITGGEPLVRKDTMDLVKSLKESKKFTKITLTTNGLLIDKYIDEIINYMDGVNISIDSLNDSMYKYITGGELQNLKENIRLLLKRGYKNIKLNTVLIRGFNDKEILNLITFAEDNNLILRFIELMPMGNGKAYNKFSREEIDCVVSKVYKNKKRYNGKLGNGPAEYFTYDNLKIKIGFIDALGHSFCKNCNRIRLDSDGKIVFCLCYDTGFSTLDYIDGSITKDEFLKRVTQEILLKPMENIFNKKSESSYSMNELGG</sequence>
<keyword evidence="7" id="KW-0408">Iron</keyword>
<keyword evidence="3" id="KW-0004">4Fe-4S</keyword>
<dbReference type="InterPro" id="IPR006638">
    <property type="entry name" value="Elp3/MiaA/NifB-like_rSAM"/>
</dbReference>
<dbReference type="PROSITE" id="PS51918">
    <property type="entry name" value="RADICAL_SAM"/>
    <property type="match status" value="1"/>
</dbReference>
<evidence type="ECO:0000256" key="4">
    <source>
        <dbReference type="ARBA" id="ARBA00022691"/>
    </source>
</evidence>
<dbReference type="Proteomes" id="UP000323594">
    <property type="component" value="Chromosome"/>
</dbReference>
<dbReference type="EMBL" id="CDNC01000007">
    <property type="protein sequence ID" value="CEM61151.1"/>
    <property type="molecule type" value="Genomic_DNA"/>
</dbReference>
<dbReference type="SFLD" id="SFLDG01386">
    <property type="entry name" value="main_SPASM_domain-containing"/>
    <property type="match status" value="1"/>
</dbReference>
<gene>
    <name evidence="15" type="primary">moaA</name>
    <name evidence="15" type="ORF">FUT82_13410</name>
    <name evidence="14" type="ORF">TPHV1_150033</name>
</gene>
<keyword evidence="9" id="KW-0342">GTP-binding</keyword>
<evidence type="ECO:0000256" key="3">
    <source>
        <dbReference type="ARBA" id="ARBA00022485"/>
    </source>
</evidence>
<evidence type="ECO:0000313" key="17">
    <source>
        <dbReference type="Proteomes" id="UP000323594"/>
    </source>
</evidence>
<keyword evidence="6" id="KW-0547">Nucleotide-binding</keyword>
<dbReference type="Proteomes" id="UP000042527">
    <property type="component" value="Unassembled WGS sequence"/>
</dbReference>
<dbReference type="NCBIfam" id="TIGR02666">
    <property type="entry name" value="moaA"/>
    <property type="match status" value="1"/>
</dbReference>
<evidence type="ECO:0000313" key="16">
    <source>
        <dbReference type="Proteomes" id="UP000042527"/>
    </source>
</evidence>
<dbReference type="GO" id="GO:0046872">
    <property type="term" value="F:metal ion binding"/>
    <property type="evidence" value="ECO:0007669"/>
    <property type="project" value="UniProtKB-KW"/>
</dbReference>
<dbReference type="OrthoDB" id="9763993at2"/>
<evidence type="ECO:0000313" key="14">
    <source>
        <dbReference type="EMBL" id="CEM61151.1"/>
    </source>
</evidence>
<dbReference type="PANTHER" id="PTHR22960">
    <property type="entry name" value="MOLYBDOPTERIN COFACTOR SYNTHESIS PROTEIN A"/>
    <property type="match status" value="1"/>
</dbReference>
<dbReference type="InterPro" id="IPR040064">
    <property type="entry name" value="MoaA-like"/>
</dbReference>
<reference evidence="15 17" key="3">
    <citation type="submission" date="2019-08" db="EMBL/GenBank/DDBJ databases">
        <authorList>
            <person name="Kuhnert P."/>
        </authorList>
    </citation>
    <scope>NUCLEOTIDE SEQUENCE [LARGE SCALE GENOMIC DNA]</scope>
    <source>
        <strain evidence="15 17">B36.5</strain>
    </source>
</reference>
<dbReference type="SFLD" id="SFLDG01067">
    <property type="entry name" value="SPASM/twitch_domain_containing"/>
    <property type="match status" value="1"/>
</dbReference>
<evidence type="ECO:0000256" key="10">
    <source>
        <dbReference type="ARBA" id="ARBA00023150"/>
    </source>
</evidence>
<evidence type="ECO:0000313" key="15">
    <source>
        <dbReference type="EMBL" id="QEJ98892.1"/>
    </source>
</evidence>